<dbReference type="PANTHER" id="PTHR31102:SF1">
    <property type="entry name" value="CATION_H+ EXCHANGER DOMAIN-CONTAINING PROTEIN"/>
    <property type="match status" value="1"/>
</dbReference>
<evidence type="ECO:0000313" key="9">
    <source>
        <dbReference type="Proteomes" id="UP000246078"/>
    </source>
</evidence>
<evidence type="ECO:0000313" key="8">
    <source>
        <dbReference type="EMBL" id="PWV16317.1"/>
    </source>
</evidence>
<dbReference type="VEuPathDB" id="TriTrypDB:BCY84_16812"/>
<gene>
    <name evidence="8" type="ORF">C3747_24g135</name>
</gene>
<dbReference type="VEuPathDB" id="TriTrypDB:TcBrA4_0134640"/>
<evidence type="ECO:0000256" key="6">
    <source>
        <dbReference type="SAM" id="Phobius"/>
    </source>
</evidence>
<feature type="transmembrane region" description="Helical" evidence="6">
    <location>
        <begin position="412"/>
        <end position="433"/>
    </location>
</feature>
<feature type="transmembrane region" description="Helical" evidence="6">
    <location>
        <begin position="471"/>
        <end position="495"/>
    </location>
</feature>
<dbReference type="VEuPathDB" id="TriTrypDB:C4B63_25g227"/>
<evidence type="ECO:0000256" key="4">
    <source>
        <dbReference type="ARBA" id="ARBA00023136"/>
    </source>
</evidence>
<reference evidence="8 9" key="1">
    <citation type="journal article" date="2018" name="Microb. Genom.">
        <title>Expanding an expanded genome: long-read sequencing of Trypanosoma cruzi.</title>
        <authorList>
            <person name="Berna L."/>
            <person name="Rodriguez M."/>
            <person name="Chiribao M.L."/>
            <person name="Parodi-Talice A."/>
            <person name="Pita S."/>
            <person name="Rijo G."/>
            <person name="Alvarez-Valin F."/>
            <person name="Robello C."/>
        </authorList>
    </citation>
    <scope>NUCLEOTIDE SEQUENCE [LARGE SCALE GENOMIC DNA]</scope>
    <source>
        <strain evidence="8 9">TCC</strain>
    </source>
</reference>
<dbReference type="GO" id="GO:0016020">
    <property type="term" value="C:membrane"/>
    <property type="evidence" value="ECO:0007669"/>
    <property type="project" value="UniProtKB-SubCell"/>
</dbReference>
<organism evidence="8 9">
    <name type="scientific">Trypanosoma cruzi</name>
    <dbReference type="NCBI Taxonomy" id="5693"/>
    <lineage>
        <taxon>Eukaryota</taxon>
        <taxon>Discoba</taxon>
        <taxon>Euglenozoa</taxon>
        <taxon>Kinetoplastea</taxon>
        <taxon>Metakinetoplastina</taxon>
        <taxon>Trypanosomatida</taxon>
        <taxon>Trypanosomatidae</taxon>
        <taxon>Trypanosoma</taxon>
        <taxon>Schizotrypanum</taxon>
    </lineage>
</organism>
<evidence type="ECO:0000259" key="7">
    <source>
        <dbReference type="Pfam" id="PF00999"/>
    </source>
</evidence>
<dbReference type="GO" id="GO:1902600">
    <property type="term" value="P:proton transmembrane transport"/>
    <property type="evidence" value="ECO:0007669"/>
    <property type="project" value="InterPro"/>
</dbReference>
<keyword evidence="2 6" id="KW-0812">Transmembrane</keyword>
<dbReference type="GO" id="GO:0015297">
    <property type="term" value="F:antiporter activity"/>
    <property type="evidence" value="ECO:0007669"/>
    <property type="project" value="InterPro"/>
</dbReference>
<dbReference type="AlphaFoldDB" id="A0A2V2X678"/>
<dbReference type="InterPro" id="IPR006153">
    <property type="entry name" value="Cation/H_exchanger_TM"/>
</dbReference>
<feature type="transmembrane region" description="Helical" evidence="6">
    <location>
        <begin position="507"/>
        <end position="529"/>
    </location>
</feature>
<keyword evidence="3 6" id="KW-1133">Transmembrane helix</keyword>
<name>A0A2V2X678_TRYCR</name>
<dbReference type="VEuPathDB" id="TriTrypDB:TCSYLVIO_008910"/>
<dbReference type="VEuPathDB" id="TriTrypDB:TCDM_05143"/>
<evidence type="ECO:0000256" key="3">
    <source>
        <dbReference type="ARBA" id="ARBA00022989"/>
    </source>
</evidence>
<dbReference type="VEuPathDB" id="TriTrypDB:TcCLB.511303.160"/>
<dbReference type="Proteomes" id="UP000246078">
    <property type="component" value="Unassembled WGS sequence"/>
</dbReference>
<dbReference type="VEuPathDB" id="TriTrypDB:TcCLB.511761.50"/>
<feature type="region of interest" description="Disordered" evidence="5">
    <location>
        <begin position="626"/>
        <end position="676"/>
    </location>
</feature>
<dbReference type="InterPro" id="IPR038770">
    <property type="entry name" value="Na+/solute_symporter_sf"/>
</dbReference>
<feature type="transmembrane region" description="Helical" evidence="6">
    <location>
        <begin position="297"/>
        <end position="320"/>
    </location>
</feature>
<dbReference type="Pfam" id="PF00999">
    <property type="entry name" value="Na_H_Exchanger"/>
    <property type="match status" value="1"/>
</dbReference>
<feature type="transmembrane region" description="Helical" evidence="6">
    <location>
        <begin position="439"/>
        <end position="459"/>
    </location>
</feature>
<comment type="subcellular location">
    <subcellularLocation>
        <location evidence="1">Membrane</location>
        <topology evidence="1">Multi-pass membrane protein</topology>
    </subcellularLocation>
</comment>
<accession>A0A2V2X678</accession>
<dbReference type="OMA" id="VPMKRAF"/>
<comment type="caution">
    <text evidence="8">The sequence shown here is derived from an EMBL/GenBank/DDBJ whole genome shotgun (WGS) entry which is preliminary data.</text>
</comment>
<keyword evidence="4 6" id="KW-0472">Membrane</keyword>
<evidence type="ECO:0000256" key="1">
    <source>
        <dbReference type="ARBA" id="ARBA00004141"/>
    </source>
</evidence>
<evidence type="ECO:0000256" key="5">
    <source>
        <dbReference type="SAM" id="MobiDB-lite"/>
    </source>
</evidence>
<sequence length="676" mass="74452">MSGPIDKEKDRVPSAFELQERGHSDEGDGRDAVGIAEFQRESARDNLQDEAASPEIEINTVSLSAVPEHLHSLACRINDLNETDLVMIADFTENSAKRDVYSLLPYTGSNWFLPQIKEVEEGECYWGIRCDTYGRLSVTIWGRCLVLPVINIFLRIAVIVLCWFALWNILPHWLVEPGGYVWDPAVIVIVSAVVGGLICRVLQIPPLVGVLWIAIMWNNIPYEHYLTTGIVLPLKDISSKMGLTVIMARAGFSLTIKGIQAHWKQSIMLATLPFACEAVAHSFIANKLFNYNGDYKWAFLQGIISSIVSPAVVVPGTLYLHEMGYGHSSKPISLMLSAVGMEIVLGVWAANFIIGLLFHDQKLAVAIVLGPVQFIGGIIIGIVIGVLFMYFVEILKREAERLPNGRYQKEHFYGTLDFAAFVFLLLCFAMVFFGYALNLAAGGCTMCVFFASTVTHLCLKDGNSELEEQKKYIGSWLAFVWDQVMMPFLFALMGSKIRILSIFNGDFFPMAVVCLVCSTAVRLLVTFAAQLGAGMTFKEKLLVCAGYSGKASAQASLGALAATLVAEEFEKLAPGELPSAELLKRKEYASNVQQISAMYVMFMAAFASISLVRGGVAILPRVKPGKRKQYRRSSTEEVSLPAEDNEKNQLPTGSDTAPFGESKKCEPHATPEMKTA</sequence>
<evidence type="ECO:0000256" key="2">
    <source>
        <dbReference type="ARBA" id="ARBA00022692"/>
    </source>
</evidence>
<dbReference type="VEuPathDB" id="TriTrypDB:ECC02_001490"/>
<dbReference type="VEuPathDB" id="TriTrypDB:TcCL_NonESM03069"/>
<dbReference type="InterPro" id="IPR051843">
    <property type="entry name" value="CPA1_transporter"/>
</dbReference>
<feature type="transmembrane region" description="Helical" evidence="6">
    <location>
        <begin position="597"/>
        <end position="622"/>
    </location>
</feature>
<feature type="transmembrane region" description="Helical" evidence="6">
    <location>
        <begin position="186"/>
        <end position="215"/>
    </location>
</feature>
<dbReference type="OrthoDB" id="423807at2759"/>
<feature type="domain" description="Cation/H+ exchanger transmembrane" evidence="7">
    <location>
        <begin position="189"/>
        <end position="605"/>
    </location>
</feature>
<dbReference type="VEuPathDB" id="TriTrypDB:TcG_03374"/>
<dbReference type="VEuPathDB" id="TriTrypDB:Tc_MARK_7598"/>
<dbReference type="PANTHER" id="PTHR31102">
    <property type="match status" value="1"/>
</dbReference>
<feature type="transmembrane region" description="Helical" evidence="6">
    <location>
        <begin position="332"/>
        <end position="358"/>
    </location>
</feature>
<dbReference type="EMBL" id="PRFC01000024">
    <property type="protein sequence ID" value="PWV16317.1"/>
    <property type="molecule type" value="Genomic_DNA"/>
</dbReference>
<proteinExistence type="predicted"/>
<dbReference type="Gene3D" id="1.20.1530.20">
    <property type="match status" value="1"/>
</dbReference>
<dbReference type="SMR" id="A0A2V2X678"/>
<feature type="compositionally biased region" description="Basic and acidic residues" evidence="5">
    <location>
        <begin position="1"/>
        <end position="31"/>
    </location>
</feature>
<feature type="compositionally biased region" description="Basic and acidic residues" evidence="5">
    <location>
        <begin position="38"/>
        <end position="47"/>
    </location>
</feature>
<feature type="transmembrane region" description="Helical" evidence="6">
    <location>
        <begin position="145"/>
        <end position="166"/>
    </location>
</feature>
<dbReference type="VEuPathDB" id="TriTrypDB:C4B63_25g226"/>
<dbReference type="VEuPathDB" id="TriTrypDB:C3747_24g135"/>
<dbReference type="VEuPathDB" id="TriTrypDB:TcYC6_0048960"/>
<feature type="transmembrane region" description="Helical" evidence="6">
    <location>
        <begin position="364"/>
        <end position="391"/>
    </location>
</feature>
<feature type="compositionally biased region" description="Basic and acidic residues" evidence="5">
    <location>
        <begin position="661"/>
        <end position="676"/>
    </location>
</feature>
<feature type="region of interest" description="Disordered" evidence="5">
    <location>
        <begin position="1"/>
        <end position="51"/>
    </location>
</feature>
<protein>
    <submittedName>
        <fullName evidence="8">Putative sodium/hydrogen exchanger</fullName>
    </submittedName>
</protein>